<feature type="domain" description="PH" evidence="2">
    <location>
        <begin position="260"/>
        <end position="360"/>
    </location>
</feature>
<dbReference type="Gene3D" id="2.30.29.30">
    <property type="entry name" value="Pleckstrin-homology domain (PH domain)/Phosphotyrosine-binding domain (PTB)"/>
    <property type="match status" value="2"/>
</dbReference>
<organism evidence="4 5">
    <name type="scientific">Porites lobata</name>
    <dbReference type="NCBI Taxonomy" id="104759"/>
    <lineage>
        <taxon>Eukaryota</taxon>
        <taxon>Metazoa</taxon>
        <taxon>Cnidaria</taxon>
        <taxon>Anthozoa</taxon>
        <taxon>Hexacorallia</taxon>
        <taxon>Scleractinia</taxon>
        <taxon>Fungiina</taxon>
        <taxon>Poritidae</taxon>
        <taxon>Porites</taxon>
    </lineage>
</organism>
<evidence type="ECO:0000256" key="1">
    <source>
        <dbReference type="PROSITE-ProRule" id="PRU00288"/>
    </source>
</evidence>
<reference evidence="4 5" key="1">
    <citation type="submission" date="2022-05" db="EMBL/GenBank/DDBJ databases">
        <authorList>
            <consortium name="Genoscope - CEA"/>
            <person name="William W."/>
        </authorList>
    </citation>
    <scope>NUCLEOTIDE SEQUENCE [LARGE SCALE GENOMIC DNA]</scope>
</reference>
<dbReference type="SUPFAM" id="SSF57863">
    <property type="entry name" value="ArfGap/RecO-like zinc finger"/>
    <property type="match status" value="1"/>
</dbReference>
<keyword evidence="1" id="KW-0479">Metal-binding</keyword>
<feature type="domain" description="Arf-GAP" evidence="3">
    <location>
        <begin position="12"/>
        <end position="133"/>
    </location>
</feature>
<dbReference type="EMBL" id="CALNXK010000005">
    <property type="protein sequence ID" value="CAH3037065.1"/>
    <property type="molecule type" value="Genomic_DNA"/>
</dbReference>
<protein>
    <submittedName>
        <fullName evidence="4">Uncharacterized protein</fullName>
    </submittedName>
</protein>
<dbReference type="Pfam" id="PF01412">
    <property type="entry name" value="ArfGap"/>
    <property type="match status" value="1"/>
</dbReference>
<gene>
    <name evidence="4" type="ORF">PLOB_00035789</name>
</gene>
<dbReference type="PROSITE" id="PS50003">
    <property type="entry name" value="PH_DOMAIN"/>
    <property type="match status" value="2"/>
</dbReference>
<dbReference type="Pfam" id="PF00169">
    <property type="entry name" value="PH"/>
    <property type="match status" value="2"/>
</dbReference>
<keyword evidence="1" id="KW-0863">Zinc-finger</keyword>
<dbReference type="InterPro" id="IPR052589">
    <property type="entry name" value="Arf-GAP_dual-PH_domain"/>
</dbReference>
<dbReference type="PANTHER" id="PTHR46021:SF2">
    <property type="entry name" value="ARF-GAP WITH DUAL PH DOMAIN-CONTAINING PROTEIN 1"/>
    <property type="match status" value="1"/>
</dbReference>
<comment type="caution">
    <text evidence="4">The sequence shown here is derived from an EMBL/GenBank/DDBJ whole genome shotgun (WGS) entry which is preliminary data.</text>
</comment>
<dbReference type="PROSITE" id="PS50115">
    <property type="entry name" value="ARFGAP"/>
    <property type="match status" value="1"/>
</dbReference>
<evidence type="ECO:0000259" key="3">
    <source>
        <dbReference type="PROSITE" id="PS50115"/>
    </source>
</evidence>
<dbReference type="InterPro" id="IPR037278">
    <property type="entry name" value="ARFGAP/RecO"/>
</dbReference>
<dbReference type="CDD" id="cd13252">
    <property type="entry name" value="PH1_ADAP"/>
    <property type="match status" value="1"/>
</dbReference>
<keyword evidence="1" id="KW-0862">Zinc</keyword>
<evidence type="ECO:0000313" key="4">
    <source>
        <dbReference type="EMBL" id="CAH3037065.1"/>
    </source>
</evidence>
<dbReference type="PRINTS" id="PR00405">
    <property type="entry name" value="REVINTRACTNG"/>
</dbReference>
<sequence>MSTIRRQDQEKKAALSKIQQENRNDYCADCSEQHPKFACIVKGIFLCLECAGVHRSFSTDVSRIKSVDTDVWTDEMLQFMEENGNIKGNATWAKNVPVFYRRPTPTDPHVLKEQWIRAKYERKEFVDGAPEPPYLKGSMRGYLRKKGKDDSSWKVRLFVLSADNNSLSYYIKDQDRTPKFTFNVKEINVTFAQDRTNEDNSLQFTYVKSDGLTRNYFVSSGSGKELIDWYMAIRSAKFCLLGLNGPQADPSKVNAILTRDFTMEGFLQKKGPRDEPWAKRWFTLDGRRLLYFKEPMAPLALGELIIGSRTERFDLHEGCTRHQELDYCFTLTTPGRDYVVMATTENERKMWMDCLSKVIEQPMTDEDKQAMNETRAAMEKAKKKSFISNFRRSSFRDDDST</sequence>
<dbReference type="InterPro" id="IPR001849">
    <property type="entry name" value="PH_domain"/>
</dbReference>
<dbReference type="InterPro" id="IPR001164">
    <property type="entry name" value="ArfGAP_dom"/>
</dbReference>
<evidence type="ECO:0000313" key="5">
    <source>
        <dbReference type="Proteomes" id="UP001159405"/>
    </source>
</evidence>
<dbReference type="InterPro" id="IPR038508">
    <property type="entry name" value="ArfGAP_dom_sf"/>
</dbReference>
<dbReference type="Gene3D" id="1.10.220.150">
    <property type="entry name" value="Arf GTPase activating protein"/>
    <property type="match status" value="1"/>
</dbReference>
<proteinExistence type="predicted"/>
<dbReference type="SMART" id="SM00105">
    <property type="entry name" value="ArfGap"/>
    <property type="match status" value="1"/>
</dbReference>
<evidence type="ECO:0000259" key="2">
    <source>
        <dbReference type="PROSITE" id="PS50003"/>
    </source>
</evidence>
<dbReference type="SUPFAM" id="SSF50729">
    <property type="entry name" value="PH domain-like"/>
    <property type="match status" value="2"/>
</dbReference>
<dbReference type="SMART" id="SM00233">
    <property type="entry name" value="PH"/>
    <property type="match status" value="2"/>
</dbReference>
<dbReference type="InterPro" id="IPR011993">
    <property type="entry name" value="PH-like_dom_sf"/>
</dbReference>
<dbReference type="PANTHER" id="PTHR46021">
    <property type="entry name" value="ARF-GAP WITH DUAL PH DOMAIN-CONTAINING PROTEIN 1-LIKE PROTEIN"/>
    <property type="match status" value="1"/>
</dbReference>
<dbReference type="InterPro" id="IPR037849">
    <property type="entry name" value="PH1_ADAP"/>
</dbReference>
<dbReference type="Proteomes" id="UP001159405">
    <property type="component" value="Unassembled WGS sequence"/>
</dbReference>
<feature type="domain" description="PH" evidence="2">
    <location>
        <begin position="136"/>
        <end position="238"/>
    </location>
</feature>
<accession>A0ABN8MVW3</accession>
<keyword evidence="5" id="KW-1185">Reference proteome</keyword>
<name>A0ABN8MVW3_9CNID</name>